<feature type="region of interest" description="Disordered" evidence="1">
    <location>
        <begin position="241"/>
        <end position="310"/>
    </location>
</feature>
<feature type="compositionally biased region" description="Basic and acidic residues" evidence="1">
    <location>
        <begin position="283"/>
        <end position="296"/>
    </location>
</feature>
<proteinExistence type="predicted"/>
<name>A0A9P0KW21_ACAOB</name>
<feature type="compositionally biased region" description="Basic and acidic residues" evidence="1">
    <location>
        <begin position="10"/>
        <end position="36"/>
    </location>
</feature>
<keyword evidence="3" id="KW-1185">Reference proteome</keyword>
<feature type="compositionally biased region" description="Polar residues" evidence="1">
    <location>
        <begin position="69"/>
        <end position="82"/>
    </location>
</feature>
<comment type="caution">
    <text evidence="2">The sequence shown here is derived from an EMBL/GenBank/DDBJ whole genome shotgun (WGS) entry which is preliminary data.</text>
</comment>
<dbReference type="Proteomes" id="UP001152888">
    <property type="component" value="Unassembled WGS sequence"/>
</dbReference>
<evidence type="ECO:0000313" key="3">
    <source>
        <dbReference type="Proteomes" id="UP001152888"/>
    </source>
</evidence>
<sequence>MSPLNESELESEKVEAKTGTKVAGNERERTCEERNGRKMSYRNRTVWIMEQARTDQKRPQKSAIVVGSNPEQSNSEVSQASAENPEVLVGQANKQVETSNSFHTSTTQESILQVDLLDQTVTAKNEYRQLQSFKDEPIHLDSFNTLIQKAGAKHKIANQSSCSLIVDTQSKIQHNTSQKRDAKISDLPQNVFDGYYEVGPDSLGAPIQQEHTQIKTTCDDGSEKFLEPFVSDDSTADPDYFSSTFSSGSETNSSSSVENDINSSNKSEEKKHRRVVNFNDSQEIARKRSRNPENWRKNSAKKLRNSVSKL</sequence>
<dbReference type="EMBL" id="CAKOFQ010006979">
    <property type="protein sequence ID" value="CAH1985419.1"/>
    <property type="molecule type" value="Genomic_DNA"/>
</dbReference>
<feature type="region of interest" description="Disordered" evidence="1">
    <location>
        <begin position="1"/>
        <end position="37"/>
    </location>
</feature>
<reference evidence="2" key="1">
    <citation type="submission" date="2022-03" db="EMBL/GenBank/DDBJ databases">
        <authorList>
            <person name="Sayadi A."/>
        </authorList>
    </citation>
    <scope>NUCLEOTIDE SEQUENCE</scope>
</reference>
<protein>
    <submittedName>
        <fullName evidence="2">Uncharacterized protein</fullName>
    </submittedName>
</protein>
<evidence type="ECO:0000313" key="2">
    <source>
        <dbReference type="EMBL" id="CAH1985419.1"/>
    </source>
</evidence>
<gene>
    <name evidence="2" type="ORF">ACAOBT_LOCUS16660</name>
</gene>
<organism evidence="2 3">
    <name type="scientific">Acanthoscelides obtectus</name>
    <name type="common">Bean weevil</name>
    <name type="synonym">Bruchus obtectus</name>
    <dbReference type="NCBI Taxonomy" id="200917"/>
    <lineage>
        <taxon>Eukaryota</taxon>
        <taxon>Metazoa</taxon>
        <taxon>Ecdysozoa</taxon>
        <taxon>Arthropoda</taxon>
        <taxon>Hexapoda</taxon>
        <taxon>Insecta</taxon>
        <taxon>Pterygota</taxon>
        <taxon>Neoptera</taxon>
        <taxon>Endopterygota</taxon>
        <taxon>Coleoptera</taxon>
        <taxon>Polyphaga</taxon>
        <taxon>Cucujiformia</taxon>
        <taxon>Chrysomeloidea</taxon>
        <taxon>Chrysomelidae</taxon>
        <taxon>Bruchinae</taxon>
        <taxon>Bruchini</taxon>
        <taxon>Acanthoscelides</taxon>
    </lineage>
</organism>
<accession>A0A9P0KW21</accession>
<evidence type="ECO:0000256" key="1">
    <source>
        <dbReference type="SAM" id="MobiDB-lite"/>
    </source>
</evidence>
<feature type="compositionally biased region" description="Low complexity" evidence="1">
    <location>
        <begin position="241"/>
        <end position="265"/>
    </location>
</feature>
<feature type="region of interest" description="Disordered" evidence="1">
    <location>
        <begin position="51"/>
        <end position="84"/>
    </location>
</feature>
<dbReference type="AlphaFoldDB" id="A0A9P0KW21"/>